<dbReference type="STRING" id="478820.A0A196S9R0"/>
<evidence type="ECO:0000256" key="1">
    <source>
        <dbReference type="ARBA" id="ARBA00022679"/>
    </source>
</evidence>
<dbReference type="GO" id="GO:0008270">
    <property type="term" value="F:zinc ion binding"/>
    <property type="evidence" value="ECO:0007669"/>
    <property type="project" value="UniProtKB-KW"/>
</dbReference>
<keyword evidence="9" id="KW-1185">Reference proteome</keyword>
<comment type="caution">
    <text evidence="8">The sequence shown here is derived from an EMBL/GenBank/DDBJ whole genome shotgun (WGS) entry which is preliminary data.</text>
</comment>
<evidence type="ECO:0000256" key="3">
    <source>
        <dbReference type="ARBA" id="ARBA00022737"/>
    </source>
</evidence>
<dbReference type="AlphaFoldDB" id="A0A196S9R0"/>
<evidence type="ECO:0000256" key="6">
    <source>
        <dbReference type="ARBA" id="ARBA00022833"/>
    </source>
</evidence>
<keyword evidence="1" id="KW-0808">Transferase</keyword>
<evidence type="ECO:0000313" key="8">
    <source>
        <dbReference type="EMBL" id="OAO12832.1"/>
    </source>
</evidence>
<dbReference type="GO" id="GO:0005829">
    <property type="term" value="C:cytosol"/>
    <property type="evidence" value="ECO:0007669"/>
    <property type="project" value="InterPro"/>
</dbReference>
<keyword evidence="2" id="KW-0479">Metal-binding</keyword>
<sequence>MNEFFVVCPYCEKTQEECKYSAKDYQTLSGGDVVKIRRGRETFVCPLCSSEDCIDPDTNVCCICDTIVQPSVFVTCRECNHSCSALPNLKRAPQMQDDEDTWCEMDAFCSDMDFMVELSCGHRVCLECFAEFAANSCNDIKNIKYDERTKQFGMRCFADCTLSHPLDLLRLGGDKSWKRLGEKILEYRTNLDNNRIMCPLPNCGAIIEGIPPLSETKIIHCPTCNRSFCRHCNEESKDGKCPHIEDLEEDHSFRRCPMCHTPVTHYYGDECHHIGYGTNGCPGCKMQGRVFHWCYYCLNGGSEYPVYCKQNHWFCAKDCPVCADCPICAKYAKPGKREKHSDKHHHK</sequence>
<proteinExistence type="predicted"/>
<evidence type="ECO:0000256" key="2">
    <source>
        <dbReference type="ARBA" id="ARBA00022723"/>
    </source>
</evidence>
<dbReference type="InterPro" id="IPR003977">
    <property type="entry name" value="Parkin"/>
</dbReference>
<organism evidence="8 9">
    <name type="scientific">Blastocystis sp. subtype 1 (strain ATCC 50177 / NandII)</name>
    <dbReference type="NCBI Taxonomy" id="478820"/>
    <lineage>
        <taxon>Eukaryota</taxon>
        <taxon>Sar</taxon>
        <taxon>Stramenopiles</taxon>
        <taxon>Bigyra</taxon>
        <taxon>Opalozoa</taxon>
        <taxon>Opalinata</taxon>
        <taxon>Blastocystidae</taxon>
        <taxon>Blastocystis</taxon>
    </lineage>
</organism>
<dbReference type="PRINTS" id="PR01475">
    <property type="entry name" value="PARKIN"/>
</dbReference>
<accession>A0A196S9R0</accession>
<dbReference type="EMBL" id="LXWW01000508">
    <property type="protein sequence ID" value="OAO12832.1"/>
    <property type="molecule type" value="Genomic_DNA"/>
</dbReference>
<dbReference type="PROSITE" id="PS51873">
    <property type="entry name" value="TRIAD"/>
    <property type="match status" value="1"/>
</dbReference>
<keyword evidence="4" id="KW-0863">Zinc-finger</keyword>
<dbReference type="SMART" id="SM00647">
    <property type="entry name" value="IBR"/>
    <property type="match status" value="1"/>
</dbReference>
<dbReference type="GO" id="GO:0004842">
    <property type="term" value="F:ubiquitin-protein transferase activity"/>
    <property type="evidence" value="ECO:0007669"/>
    <property type="project" value="InterPro"/>
</dbReference>
<reference evidence="8 9" key="1">
    <citation type="submission" date="2016-05" db="EMBL/GenBank/DDBJ databases">
        <title>Nuclear genome of Blastocystis sp. subtype 1 NandII.</title>
        <authorList>
            <person name="Gentekaki E."/>
            <person name="Curtis B."/>
            <person name="Stairs C."/>
            <person name="Eme L."/>
            <person name="Herman E."/>
            <person name="Klimes V."/>
            <person name="Arias M.C."/>
            <person name="Elias M."/>
            <person name="Hilliou F."/>
            <person name="Klute M."/>
            <person name="Malik S.-B."/>
            <person name="Pightling A."/>
            <person name="Rachubinski R."/>
            <person name="Salas D."/>
            <person name="Schlacht A."/>
            <person name="Suga H."/>
            <person name="Archibald J."/>
            <person name="Ball S.G."/>
            <person name="Clark G."/>
            <person name="Dacks J."/>
            <person name="Van Der Giezen M."/>
            <person name="Tsaousis A."/>
            <person name="Roger A."/>
        </authorList>
    </citation>
    <scope>NUCLEOTIDE SEQUENCE [LARGE SCALE GENOMIC DNA]</scope>
    <source>
        <strain evidence="9">ATCC 50177 / NandII</strain>
    </source>
</reference>
<evidence type="ECO:0000259" key="7">
    <source>
        <dbReference type="PROSITE" id="PS51873"/>
    </source>
</evidence>
<gene>
    <name evidence="8" type="ORF">AV274_5482</name>
</gene>
<keyword evidence="3" id="KW-0677">Repeat</keyword>
<evidence type="ECO:0000256" key="5">
    <source>
        <dbReference type="ARBA" id="ARBA00022786"/>
    </source>
</evidence>
<name>A0A196S9R0_BLAHN</name>
<dbReference type="SUPFAM" id="SSF57850">
    <property type="entry name" value="RING/U-box"/>
    <property type="match status" value="1"/>
</dbReference>
<dbReference type="Pfam" id="PF01485">
    <property type="entry name" value="IBR"/>
    <property type="match status" value="1"/>
</dbReference>
<dbReference type="InterPro" id="IPR002867">
    <property type="entry name" value="IBR_dom"/>
</dbReference>
<evidence type="ECO:0000313" key="9">
    <source>
        <dbReference type="Proteomes" id="UP000078348"/>
    </source>
</evidence>
<dbReference type="InterPro" id="IPR044066">
    <property type="entry name" value="TRIAD_supradom"/>
</dbReference>
<dbReference type="OrthoDB" id="10009520at2759"/>
<keyword evidence="6" id="KW-0862">Zinc</keyword>
<protein>
    <recommendedName>
        <fullName evidence="7">RING-type domain-containing protein</fullName>
    </recommendedName>
</protein>
<feature type="domain" description="RING-type" evidence="7">
    <location>
        <begin position="95"/>
        <end position="319"/>
    </location>
</feature>
<dbReference type="Gene3D" id="2.20.25.20">
    <property type="match status" value="1"/>
</dbReference>
<dbReference type="Proteomes" id="UP000078348">
    <property type="component" value="Unassembled WGS sequence"/>
</dbReference>
<keyword evidence="5" id="KW-0833">Ubl conjugation pathway</keyword>
<dbReference type="GO" id="GO:0005739">
    <property type="term" value="C:mitochondrion"/>
    <property type="evidence" value="ECO:0007669"/>
    <property type="project" value="InterPro"/>
</dbReference>
<evidence type="ECO:0000256" key="4">
    <source>
        <dbReference type="ARBA" id="ARBA00022771"/>
    </source>
</evidence>